<reference evidence="1" key="1">
    <citation type="submission" date="2023-10" db="EMBL/GenBank/DDBJ databases">
        <authorList>
            <person name="Chen Y."/>
            <person name="Shah S."/>
            <person name="Dougan E. K."/>
            <person name="Thang M."/>
            <person name="Chan C."/>
        </authorList>
    </citation>
    <scope>NUCLEOTIDE SEQUENCE [LARGE SCALE GENOMIC DNA]</scope>
</reference>
<proteinExistence type="predicted"/>
<evidence type="ECO:0000313" key="2">
    <source>
        <dbReference type="Proteomes" id="UP001189429"/>
    </source>
</evidence>
<keyword evidence="2" id="KW-1185">Reference proteome</keyword>
<name>A0ABN9Q3Y1_9DINO</name>
<comment type="caution">
    <text evidence="1">The sequence shown here is derived from an EMBL/GenBank/DDBJ whole genome shotgun (WGS) entry which is preliminary data.</text>
</comment>
<accession>A0ABN9Q3Y1</accession>
<sequence>QEVIRQSREAQAALPTLSPPLLLALLQADELLLAGLQPDVAATRAAEACGQGSAWRAAVGLLPPGRRVPLALYSGVADACDQAGQWARALGLRAEHRERARQLLC</sequence>
<dbReference type="Proteomes" id="UP001189429">
    <property type="component" value="Unassembled WGS sequence"/>
</dbReference>
<dbReference type="EMBL" id="CAUYUJ010002356">
    <property type="protein sequence ID" value="CAK0800415.1"/>
    <property type="molecule type" value="Genomic_DNA"/>
</dbReference>
<gene>
    <name evidence="1" type="ORF">PCOR1329_LOCUS8573</name>
</gene>
<feature type="non-terminal residue" evidence="1">
    <location>
        <position position="1"/>
    </location>
</feature>
<organism evidence="1 2">
    <name type="scientific">Prorocentrum cordatum</name>
    <dbReference type="NCBI Taxonomy" id="2364126"/>
    <lineage>
        <taxon>Eukaryota</taxon>
        <taxon>Sar</taxon>
        <taxon>Alveolata</taxon>
        <taxon>Dinophyceae</taxon>
        <taxon>Prorocentrales</taxon>
        <taxon>Prorocentraceae</taxon>
        <taxon>Prorocentrum</taxon>
    </lineage>
</organism>
<evidence type="ECO:0000313" key="1">
    <source>
        <dbReference type="EMBL" id="CAK0800415.1"/>
    </source>
</evidence>
<protein>
    <submittedName>
        <fullName evidence="1">Uncharacterized protein</fullName>
    </submittedName>
</protein>